<accession>A0ABP0IBJ6</accession>
<name>A0ABP0IBJ6_9DINO</name>
<sequence>MRLELSILVDALQGHSASLQPAQTRAHKLLSFPDKFIRQILAGMDLRSRARLKQHATKFVECLPDAVKPSLDAWVSQTFGGRSSLQNGHLFMDLALLLFHRSVLDSVGGQIYVFAWGDSSKKGQLDMYNTRHRWMAVDRSVELARGFRWLCNHQHSDDSELPEEEQEERCRLSQLLFDSVQLHTQIPQLLGQGRTKLLDKVGAHVHSTLLEVGSVERLSSAMENCVSWCSDMGTEAGLPECGVTFAEDVLPSFVRPTRLQADVETEDGCVEFALQGAGFVQTPVAKPLMPNAIHVPGMCHAIHNASQNLDSSFCEWEPFFASLRTLHKFLGTKGRRDRFVEVVLENSLHYQSGKTLFQSFSHTLHVERWGEVAVYLRDGLPILTFLREHWDEVAYCRGMEDAVSPAQEDGFTPQAITSILRDDFFFAYWQMQLLLRKQIRKLLRWSEGCPCHESLLKDASPHVQSTRLRAEISIPKSVPCHCPMAGCRAAEMTAGHLTVFEEQLRRPCFNDLISSSGVSLTVGAWDRLRDEWQRGALYVVENLKLRLSFYNNLPWVILGGCHFDADVARGALKRAKELWLDVPSKARALQHPQAQKLLQDGPLRLELDSFLDGKQLHELPALEAFLAPLTFIQIAERIIEGAHKQLGDATSQKSPNQYSIALRIPELMSLLDRDATAFGRLVECFSEGRKVQRFPAMFAGHGRHPDWLALGPHPKTHSCLAAIRKILYRDTRLQHGNVPEAVLVQQQANKSKEKAAREFQEKKPGASEALIFADACTQFLRDKCSEDQSQVVSLKDKFLMPLLLRPSGIHRPSHAPGAAKPPRKNDVIVCILANSGSFEAPVVSAMPDSATETLHLLDHIATQGIDSFLEDFKLWEKPNSVLLGLPCSTAENLQPVSQLLTFLTDLSCFASTNAAVKSKSARISTDLSHIVPLLADQGYIEENDSGWFITKEGVASMSFLHMLSNPKALPAIVDKPLGDLSLCELLVKARQTGWVWKKFPTNKKARADLRYKLGEPRVWYSTGVTVHRHYLLCLLGAQKLFSDYAIEWIPHSAPQQVFEFLWEGKSLKEALELADRPRKRKPPALPDLAVDVDVGDHEPAAVCDAQPKASRQKVDSPAAAVADESGDSDKSDGFSDELLDILAQMSNDEGERVESQRVEVPGRADVPEDLVPVVALHGPASRYKIQVLPSQLFATGFVDRIEEVQSPEPAEHPCDEPAQKFRRLSTHVHERADDSSGVQAALGTVDWLDQVKELPDVMVAKLGATSALDSHLSSEVTIWVTSSYSGLGTFEHCVSRLASLKTPDLFQLDSDSLCFEPFRFYSATEDDPFCREVLLTSKVCPEHVFGDVCERVSADVLNKMIFTVDTLKSRAEAIAKGDQSNAEKKRLKDQLNDRCMKKLIEIAHNAMQDPAAAKKQGWCYKHMQYCSLAPPMKRGDWLLEAGGNTCVSFSPQGGHARWLHPSGPPAAIWLAWCKAHADAIFQECSSLFNSQAVLELAFPPIELWSTTVLQLGAKDVGVPMNRLRNWTWTVRRSKLKMVTAVDRSFFLNLCGSNVECTSHDFFMMPKDDAFDFLKETVGVPSPHEFGARQFLTEGSIKRLEEYEAHQLAGGECDEPMVDLSQNVVVREKLSNFAPSLLCQSVIWSFRHQRPITLAEGFLLMGWPVQLTCVPGNVGDAFPWNPSTLFAKKPRALMKMLGNSFHCRLRPFAFNLARETSRNMAGLASDAQSMCDSIDAEWRKFNEAADDTAESPAAAPKKRPAPKAKAKEAAAKAGKRRKCAPRPCRGCRIKIKPEEMANNWPGCWPCKRALDNITKLARLVKDTVGEMMFRKLYVEFAGTIRGGRKSEEEAEAQWLMWEAAATKKDPSVHCDYAGPHGQLRVWVATSDLLTFRSEYMHQKEIVCEGASVKKGTNEDVDAMRGELLSKHGSGAMNFEGVAAAMVSNGHDTFKDRDGFIMDVLDLKADTEDFVEEAKPDKTEEGEEDGDNKKKSQKPWVDRDHVISSTVWAVKTTNDTFQAKGQSQLTKQEAYLKELKDSAQAAFQDSFSGEMKSLAVRLEGLRLVFHCQDESELKQYIGRFSADEEGAGASEAPPCDAYANLRPMAVLHSMVEQYKTCTQPEQVKEMEVSQQISAARAPITQLLSQANRVEKSLKTGLDKFKKTNEKKAAEMQKAKEAEPAGSLVMFDQGAALATQFQHYKVADITKDEDPVLPNFSRPFIIQVNEWSSDAMKEGSPMRIAVDEFGTSFDSMRGQQKGCRASKAITASGDFDFASLVHKLFEKAGVVLPVDALDKPLQDQMVPTVFGIDKGYDKVSLESGSMACVRYTLSGTRILVVADTMQLVGFMQRKGVSGHITTSRMSSFFRCMSVATLTEFQTQCTLFSATVGPGDLVFLPVGAVVGENAQGVVKGLRLPVVTHGSVDQSIALTFRRRKSELETLKSGAQAEEAKTKMTHEIEVVDALLKAVTAAKAAPATS</sequence>
<feature type="region of interest" description="Disordered" evidence="1">
    <location>
        <begin position="1103"/>
        <end position="1134"/>
    </location>
</feature>
<proteinExistence type="predicted"/>
<evidence type="ECO:0000313" key="2">
    <source>
        <dbReference type="EMBL" id="CAK8999956.1"/>
    </source>
</evidence>
<feature type="region of interest" description="Disordered" evidence="1">
    <location>
        <begin position="1969"/>
        <end position="1994"/>
    </location>
</feature>
<keyword evidence="3" id="KW-1185">Reference proteome</keyword>
<dbReference type="Proteomes" id="UP001642464">
    <property type="component" value="Unassembled WGS sequence"/>
</dbReference>
<protein>
    <submittedName>
        <fullName evidence="2">Uncharacterized protein</fullName>
    </submittedName>
</protein>
<organism evidence="2 3">
    <name type="scientific">Durusdinium trenchii</name>
    <dbReference type="NCBI Taxonomy" id="1381693"/>
    <lineage>
        <taxon>Eukaryota</taxon>
        <taxon>Sar</taxon>
        <taxon>Alveolata</taxon>
        <taxon>Dinophyceae</taxon>
        <taxon>Suessiales</taxon>
        <taxon>Symbiodiniaceae</taxon>
        <taxon>Durusdinium</taxon>
    </lineage>
</organism>
<dbReference type="EMBL" id="CAXAMM010003447">
    <property type="protein sequence ID" value="CAK8999956.1"/>
    <property type="molecule type" value="Genomic_DNA"/>
</dbReference>
<gene>
    <name evidence="2" type="ORF">SCF082_LOCUS6283</name>
</gene>
<feature type="region of interest" description="Disordered" evidence="1">
    <location>
        <begin position="1744"/>
        <end position="1780"/>
    </location>
</feature>
<comment type="caution">
    <text evidence="2">The sequence shown here is derived from an EMBL/GenBank/DDBJ whole genome shotgun (WGS) entry which is preliminary data.</text>
</comment>
<evidence type="ECO:0000313" key="3">
    <source>
        <dbReference type="Proteomes" id="UP001642464"/>
    </source>
</evidence>
<evidence type="ECO:0000256" key="1">
    <source>
        <dbReference type="SAM" id="MobiDB-lite"/>
    </source>
</evidence>
<reference evidence="2 3" key="1">
    <citation type="submission" date="2024-02" db="EMBL/GenBank/DDBJ databases">
        <authorList>
            <person name="Chen Y."/>
            <person name="Shah S."/>
            <person name="Dougan E. K."/>
            <person name="Thang M."/>
            <person name="Chan C."/>
        </authorList>
    </citation>
    <scope>NUCLEOTIDE SEQUENCE [LARGE SCALE GENOMIC DNA]</scope>
</reference>